<name>A0A8C2CLN7_CYPCA</name>
<feature type="compositionally biased region" description="Pro residues" evidence="7">
    <location>
        <begin position="613"/>
        <end position="623"/>
    </location>
</feature>
<organism evidence="10 11">
    <name type="scientific">Cyprinus carpio</name>
    <name type="common">Common carp</name>
    <dbReference type="NCBI Taxonomy" id="7962"/>
    <lineage>
        <taxon>Eukaryota</taxon>
        <taxon>Metazoa</taxon>
        <taxon>Chordata</taxon>
        <taxon>Craniata</taxon>
        <taxon>Vertebrata</taxon>
        <taxon>Euteleostomi</taxon>
        <taxon>Actinopterygii</taxon>
        <taxon>Neopterygii</taxon>
        <taxon>Teleostei</taxon>
        <taxon>Ostariophysi</taxon>
        <taxon>Cypriniformes</taxon>
        <taxon>Cyprinidae</taxon>
        <taxon>Cyprininae</taxon>
        <taxon>Cyprinus</taxon>
    </lineage>
</organism>
<evidence type="ECO:0000256" key="1">
    <source>
        <dbReference type="ARBA" id="ARBA00004123"/>
    </source>
</evidence>
<feature type="compositionally biased region" description="Low complexity" evidence="7">
    <location>
        <begin position="34"/>
        <end position="44"/>
    </location>
</feature>
<feature type="compositionally biased region" description="Low complexity" evidence="7">
    <location>
        <begin position="698"/>
        <end position="710"/>
    </location>
</feature>
<dbReference type="GO" id="GO:0000122">
    <property type="term" value="P:negative regulation of transcription by RNA polymerase II"/>
    <property type="evidence" value="ECO:0007669"/>
    <property type="project" value="TreeGrafter"/>
</dbReference>
<dbReference type="Ensembl" id="ENSCCRT00020015604.1">
    <property type="protein sequence ID" value="ENSCCRP00020014166.1"/>
    <property type="gene ID" value="ENSCCRG00020004865.1"/>
</dbReference>
<keyword evidence="5" id="KW-0804">Transcription</keyword>
<dbReference type="Proteomes" id="UP000694701">
    <property type="component" value="Unplaced"/>
</dbReference>
<keyword evidence="8" id="KW-0812">Transmembrane</keyword>
<evidence type="ECO:0000256" key="3">
    <source>
        <dbReference type="ARBA" id="ARBA00022491"/>
    </source>
</evidence>
<keyword evidence="3" id="KW-0678">Repressor</keyword>
<evidence type="ECO:0000256" key="7">
    <source>
        <dbReference type="SAM" id="MobiDB-lite"/>
    </source>
</evidence>
<dbReference type="InterPro" id="IPR031963">
    <property type="entry name" value="SAP130_C"/>
</dbReference>
<feature type="compositionally biased region" description="Basic and acidic residues" evidence="7">
    <location>
        <begin position="757"/>
        <end position="766"/>
    </location>
</feature>
<sequence length="934" mass="98992">MSSQQFPRAAVPPPGAGPVGSEDSSREVDHSQDPPAGSSSGSASFRDEKQETVVVRPYPQVQALGQPPALPQHVPIQPSPSLSVAAPSVQLLQGQQSSVSEGSVKVTSFHFLCSCDFYVVIFVLVFAVSGATAAAVMSSTKGPTVLRPAGGGNTGPSQPAAVQHIIHQPIQSRPLVTTSTAVHPTVVAPIPAARTQSPAINTPVTHAAEMVHGRPVTIHPPPTTINIQRPPTSRETATRITLPSHPAIGPQKAQPPHTVTQKPIFNTVTPVAAATVAPILATNTASSATTTGSSPRTQMTSSTIVTMTMASHSSHTTAVTTSAIPVAKVVPQPIPHTFPRIQPEYPGERTNLIPIPGHRSSPNPVTMEVRNDNRPPVQFQYFLPTYPSSPYPPTHTYTPITSSVSNIRPYPATAPSQSSALPAQAGVGVATTVHLNPMQLMAVDRIGLQSAQISTQNIQPASMTPQGIQPAPIGVQGLHPTAPISTQSIQQAPVATQQPQSEAKPPGVVLAESPAFVTNPIGSTFSGTQPVTTMVQTHPQGAATGAPTLVSSPRPSILRKKPVNEGVKPKSDVHVAMAPPVMATVEAFPSHGGEQQALSTPTQHHSQAIPTLLAPPAPTPPSQPTAVLSALPAAIAVTPPLPASMANAVASPTQPAATSTAALSSTLPEVKVKQETEPMDTTQAVPMAPSSTGPAPCLSSQASSLAISSLPGDLLPGASPRKKPRKQQHVISTEETEMVETNSTDEERVSSRAPGNRPERSPPREYVDEDGVRYVPVRPRPPLTLLRQYRNPWKAAYHHFQRYSDIRVKEEKKGSLQDMASQRGVACRAQGWKVHLCAAQLLQLTNLEHDVYSRLTTLQEGLIPKKRAGADDDLHRINELIQGNMQRCKLVMDQVAEARDTMMKVLDHKDRVLKLLNKNGTPKKSSKLKRKERA</sequence>
<dbReference type="PANTHER" id="PTHR13497:SF3">
    <property type="entry name" value="HISTONE DEACETYLASE COMPLEX SUBUNIT SAP130"/>
    <property type="match status" value="1"/>
</dbReference>
<evidence type="ECO:0000313" key="11">
    <source>
        <dbReference type="Proteomes" id="UP000694701"/>
    </source>
</evidence>
<keyword evidence="4" id="KW-0805">Transcription regulation</keyword>
<evidence type="ECO:0000313" key="10">
    <source>
        <dbReference type="Ensembl" id="ENSCCRP00020014166.1"/>
    </source>
</evidence>
<evidence type="ECO:0000256" key="6">
    <source>
        <dbReference type="ARBA" id="ARBA00023242"/>
    </source>
</evidence>
<dbReference type="AlphaFoldDB" id="A0A8C2CLN7"/>
<feature type="compositionally biased region" description="Polar residues" evidence="7">
    <location>
        <begin position="596"/>
        <end position="609"/>
    </location>
</feature>
<evidence type="ECO:0000256" key="5">
    <source>
        <dbReference type="ARBA" id="ARBA00023163"/>
    </source>
</evidence>
<comment type="subcellular location">
    <subcellularLocation>
        <location evidence="1">Nucleus</location>
    </subcellularLocation>
</comment>
<evidence type="ECO:0000259" key="9">
    <source>
        <dbReference type="Pfam" id="PF16014"/>
    </source>
</evidence>
<feature type="region of interest" description="Disordered" evidence="7">
    <location>
        <begin position="590"/>
        <end position="625"/>
    </location>
</feature>
<reference evidence="10" key="1">
    <citation type="submission" date="2025-08" db="UniProtKB">
        <authorList>
            <consortium name="Ensembl"/>
        </authorList>
    </citation>
    <scope>IDENTIFICATION</scope>
</reference>
<feature type="region of interest" description="Disordered" evidence="7">
    <location>
        <begin position="1"/>
        <end position="51"/>
    </location>
</feature>
<dbReference type="GO" id="GO:0070822">
    <property type="term" value="C:Sin3-type complex"/>
    <property type="evidence" value="ECO:0007669"/>
    <property type="project" value="TreeGrafter"/>
</dbReference>
<feature type="domain" description="Histone deacetylase complex subunit SAP130 C-terminal" evidence="9">
    <location>
        <begin position="566"/>
        <end position="917"/>
    </location>
</feature>
<dbReference type="InterPro" id="IPR024137">
    <property type="entry name" value="His_deAcase_cplx_SAP130"/>
</dbReference>
<evidence type="ECO:0000256" key="8">
    <source>
        <dbReference type="SAM" id="Phobius"/>
    </source>
</evidence>
<dbReference type="Pfam" id="PF16014">
    <property type="entry name" value="SAP130_C"/>
    <property type="match status" value="1"/>
</dbReference>
<proteinExistence type="inferred from homology"/>
<feature type="transmembrane region" description="Helical" evidence="8">
    <location>
        <begin position="117"/>
        <end position="137"/>
    </location>
</feature>
<evidence type="ECO:0000256" key="2">
    <source>
        <dbReference type="ARBA" id="ARBA00007859"/>
    </source>
</evidence>
<keyword evidence="8" id="KW-1133">Transmembrane helix</keyword>
<accession>A0A8C2CLN7</accession>
<comment type="similarity">
    <text evidence="2">Belongs to the SAP130 family.</text>
</comment>
<keyword evidence="8" id="KW-0472">Membrane</keyword>
<keyword evidence="6" id="KW-0539">Nucleus</keyword>
<protein>
    <submittedName>
        <fullName evidence="10">Sin3A-associated protein a</fullName>
    </submittedName>
</protein>
<feature type="region of interest" description="Disordered" evidence="7">
    <location>
        <begin position="543"/>
        <end position="568"/>
    </location>
</feature>
<feature type="region of interest" description="Disordered" evidence="7">
    <location>
        <begin position="675"/>
        <end position="766"/>
    </location>
</feature>
<feature type="compositionally biased region" description="Polar residues" evidence="7">
    <location>
        <begin position="679"/>
        <end position="693"/>
    </location>
</feature>
<dbReference type="PANTHER" id="PTHR13497">
    <property type="entry name" value="HISTONE DEACETYLASE COMPLEX SUBUNIT SAP130"/>
    <property type="match status" value="1"/>
</dbReference>
<feature type="compositionally biased region" description="Basic and acidic residues" evidence="7">
    <location>
        <begin position="23"/>
        <end position="32"/>
    </location>
</feature>
<evidence type="ECO:0000256" key="4">
    <source>
        <dbReference type="ARBA" id="ARBA00023015"/>
    </source>
</evidence>